<dbReference type="SUPFAM" id="SSF55874">
    <property type="entry name" value="ATPase domain of HSP90 chaperone/DNA topoisomerase II/histidine kinase"/>
    <property type="match status" value="1"/>
</dbReference>
<sequence>MSDFQEYNLIKGSGNDLFHYPAKQQGYPDSFNGVTTDRMEGREWMICRGEVYRATKSKLLLIHRQELELYTEGSLLYSSGLNTTGDIPKARGEIKKILDGLHLESARTMHWILVISELATNVIMHADKGKIKLYDSGDCFTCCVEDEGPGFNLNDLKDKTLAAGYSTKASLGMGFTIILKLADQVMLCNTEEGSAIIVKFYKSKGVAVY</sequence>
<dbReference type="AlphaFoldDB" id="W7L8F9"/>
<dbReference type="Gene3D" id="3.30.565.10">
    <property type="entry name" value="Histidine kinase-like ATPase, C-terminal domain"/>
    <property type="match status" value="1"/>
</dbReference>
<dbReference type="RefSeq" id="WP_035329232.1">
    <property type="nucleotide sequence ID" value="NZ_APVL01000005.1"/>
</dbReference>
<evidence type="ECO:0000313" key="2">
    <source>
        <dbReference type="EMBL" id="EWG11547.1"/>
    </source>
</evidence>
<dbReference type="Pfam" id="PF13581">
    <property type="entry name" value="HATPase_c_2"/>
    <property type="match status" value="1"/>
</dbReference>
<dbReference type="OrthoDB" id="2595312at2"/>
<feature type="domain" description="Histidine kinase/HSP90-like ATPase" evidence="1">
    <location>
        <begin position="86"/>
        <end position="198"/>
    </location>
</feature>
<evidence type="ECO:0000313" key="3">
    <source>
        <dbReference type="Proteomes" id="UP000019270"/>
    </source>
</evidence>
<dbReference type="eggNOG" id="COG2172">
    <property type="taxonomic scope" value="Bacteria"/>
</dbReference>
<organism evidence="2 3">
    <name type="scientific">Cytobacillus firmus DS1</name>
    <dbReference type="NCBI Taxonomy" id="1307436"/>
    <lineage>
        <taxon>Bacteria</taxon>
        <taxon>Bacillati</taxon>
        <taxon>Bacillota</taxon>
        <taxon>Bacilli</taxon>
        <taxon>Bacillales</taxon>
        <taxon>Bacillaceae</taxon>
        <taxon>Cytobacillus</taxon>
    </lineage>
</organism>
<reference evidence="3" key="1">
    <citation type="submission" date="2013-03" db="EMBL/GenBank/DDBJ databases">
        <title>Draft genome sequence of Bacillus firmus DS1.</title>
        <authorList>
            <person name="Peng D."/>
            <person name="Zhu L."/>
            <person name="Sun M."/>
        </authorList>
    </citation>
    <scope>NUCLEOTIDE SEQUENCE [LARGE SCALE GENOMIC DNA]</scope>
    <source>
        <strain evidence="3">DS1</strain>
    </source>
</reference>
<accession>W7L8F9</accession>
<dbReference type="InterPro" id="IPR003594">
    <property type="entry name" value="HATPase_dom"/>
</dbReference>
<proteinExistence type="predicted"/>
<dbReference type="PATRIC" id="fig|1307436.3.peg.1774"/>
<gene>
    <name evidence="2" type="ORF">PBF_08343</name>
</gene>
<dbReference type="Proteomes" id="UP000019270">
    <property type="component" value="Unassembled WGS sequence"/>
</dbReference>
<protein>
    <recommendedName>
        <fullName evidence="1">Histidine kinase/HSP90-like ATPase domain-containing protein</fullName>
    </recommendedName>
</protein>
<dbReference type="EMBL" id="APVL01000005">
    <property type="protein sequence ID" value="EWG11547.1"/>
    <property type="molecule type" value="Genomic_DNA"/>
</dbReference>
<name>W7L8F9_CYTFI</name>
<dbReference type="InterPro" id="IPR036890">
    <property type="entry name" value="HATPase_C_sf"/>
</dbReference>
<comment type="caution">
    <text evidence="2">The sequence shown here is derived from an EMBL/GenBank/DDBJ whole genome shotgun (WGS) entry which is preliminary data.</text>
</comment>
<evidence type="ECO:0000259" key="1">
    <source>
        <dbReference type="Pfam" id="PF13581"/>
    </source>
</evidence>
<reference evidence="2 3" key="2">
    <citation type="journal article" date="2016" name="Sci. Rep.">
        <title>A novel serine protease, Sep1, from Bacillus firmus DS-1 has nematicidal activity and degrades multiple intestinal-associated nematode proteins.</title>
        <authorList>
            <person name="Geng C."/>
            <person name="Nie X."/>
            <person name="Tang Z."/>
            <person name="Zhang Y."/>
            <person name="Lin J."/>
            <person name="Sun M."/>
            <person name="Peng D."/>
        </authorList>
    </citation>
    <scope>NUCLEOTIDE SEQUENCE [LARGE SCALE GENOMIC DNA]</scope>
    <source>
        <strain evidence="2 3">DS1</strain>
    </source>
</reference>